<proteinExistence type="predicted"/>
<protein>
    <submittedName>
        <fullName evidence="1">Uncharacterized protein</fullName>
    </submittedName>
</protein>
<organism evidence="1">
    <name type="scientific">Ditylum brightwellii</name>
    <dbReference type="NCBI Taxonomy" id="49249"/>
    <lineage>
        <taxon>Eukaryota</taxon>
        <taxon>Sar</taxon>
        <taxon>Stramenopiles</taxon>
        <taxon>Ochrophyta</taxon>
        <taxon>Bacillariophyta</taxon>
        <taxon>Mediophyceae</taxon>
        <taxon>Lithodesmiophycidae</taxon>
        <taxon>Lithodesmiales</taxon>
        <taxon>Lithodesmiaceae</taxon>
        <taxon>Ditylum</taxon>
    </lineage>
</organism>
<gene>
    <name evidence="1" type="ORF">DBRI1063_LOCUS2930</name>
</gene>
<dbReference type="EMBL" id="HBGN01004416">
    <property type="protein sequence ID" value="CAD9316523.1"/>
    <property type="molecule type" value="Transcribed_RNA"/>
</dbReference>
<sequence>MPKLYGREKEYCKRGHELEVPAAKRLLREGRENEIVKIFKTGLVQKKEQPHEKTTIDFVAIKETSDGDRKLIGVEMKARLRNKTLQAQQERARLQALHLSSGSSSQKYFTLKARDPEIRSYIKSSHEIIQILHHAYVYNFDEVMLVAVDDSGGIVMGVTVSFDDELKSAYGNVLRAIVKFSMSFVYRVGTSTTSYRNTSAAGWTLDSLDPVDRRCFRRALQSMNIPEDAFVESFKLWKAFRRLKRPLPRSARIIPLLFSVWNAFKGGSDTITKIMDSVPFMVPTVSSTKSPAQAKVVGRQLLTLFVPLLRLYQIGTAPKDLDEYETLLAWRESASKRCTFRQILQIFKNYLLRKVSRGPDTRQLLQTPQQSTEEEEHRIDGIAAVQTFGCRTTGSTPKRAPIKTLYGKLNPSHMDQYLKRRHESCTGVMCYRLKPGSVLSTTSSDENALKGTCFVCGAETPYFCAGCHHYYCCRMSSNRTKMQNKENVVATADTGGNGRRRRPQSVENLQLAIPFVKKRLLAIPYKENSFIFAENTCYLAGHQ</sequence>
<reference evidence="1" key="1">
    <citation type="submission" date="2021-01" db="EMBL/GenBank/DDBJ databases">
        <authorList>
            <person name="Corre E."/>
            <person name="Pelletier E."/>
            <person name="Niang G."/>
            <person name="Scheremetjew M."/>
            <person name="Finn R."/>
            <person name="Kale V."/>
            <person name="Holt S."/>
            <person name="Cochrane G."/>
            <person name="Meng A."/>
            <person name="Brown T."/>
            <person name="Cohen L."/>
        </authorList>
    </citation>
    <scope>NUCLEOTIDE SEQUENCE</scope>
    <source>
        <strain evidence="1">Pop2</strain>
    </source>
</reference>
<evidence type="ECO:0000313" key="1">
    <source>
        <dbReference type="EMBL" id="CAD9316523.1"/>
    </source>
</evidence>
<dbReference type="AlphaFoldDB" id="A0A7S1YQZ0"/>
<name>A0A7S1YQZ0_9STRA</name>
<accession>A0A7S1YQZ0</accession>